<dbReference type="SFLD" id="SFLDS00003">
    <property type="entry name" value="Haloacid_Dehalogenase"/>
    <property type="match status" value="1"/>
</dbReference>
<dbReference type="AlphaFoldDB" id="A0A4V3C555"/>
<organism evidence="1 2">
    <name type="scientific">Sediminibacterium goheungense</name>
    <dbReference type="NCBI Taxonomy" id="1086393"/>
    <lineage>
        <taxon>Bacteria</taxon>
        <taxon>Pseudomonadati</taxon>
        <taxon>Bacteroidota</taxon>
        <taxon>Chitinophagia</taxon>
        <taxon>Chitinophagales</taxon>
        <taxon>Chitinophagaceae</taxon>
        <taxon>Sediminibacterium</taxon>
    </lineage>
</organism>
<dbReference type="NCBIfam" id="NF008087">
    <property type="entry name" value="PRK10826.1"/>
    <property type="match status" value="1"/>
</dbReference>
<accession>A0A4V3C555</accession>
<sequence>MQLDSVIFDIDGLLIDSEPLWNEAATELFLQYGVSLTEEQYKTTTGLRTKEFVQWWFQYFNIGDGELKRAEQKIVELVLAKIEQKGKILPGVPYIFDFFHRKSFKIGLATSSPPALIDLVVNICGISKYLHATASAEALAYGKPHPQVYLDCAGTMGSKPTSCICFEDSFNGMIAAKAARMKCVVVPHVSQLKDERWGAADLKLSSLQNFGELHFNLVNS</sequence>
<dbReference type="InterPro" id="IPR006439">
    <property type="entry name" value="HAD-SF_hydro_IA"/>
</dbReference>
<dbReference type="RefSeq" id="WP_133473129.1">
    <property type="nucleotide sequence ID" value="NZ_SNWP01000010.1"/>
</dbReference>
<protein>
    <submittedName>
        <fullName evidence="1">Sugar-phosphatase</fullName>
    </submittedName>
</protein>
<dbReference type="Gene3D" id="1.10.150.240">
    <property type="entry name" value="Putative phosphatase, domain 2"/>
    <property type="match status" value="1"/>
</dbReference>
<dbReference type="Gene3D" id="3.40.50.1000">
    <property type="entry name" value="HAD superfamily/HAD-like"/>
    <property type="match status" value="1"/>
</dbReference>
<evidence type="ECO:0000313" key="2">
    <source>
        <dbReference type="Proteomes" id="UP000295741"/>
    </source>
</evidence>
<dbReference type="PANTHER" id="PTHR18901">
    <property type="entry name" value="2-DEOXYGLUCOSE-6-PHOSPHATE PHOSPHATASE 2"/>
    <property type="match status" value="1"/>
</dbReference>
<dbReference type="PANTHER" id="PTHR18901:SF38">
    <property type="entry name" value="PSEUDOURIDINE-5'-PHOSPHATASE"/>
    <property type="match status" value="1"/>
</dbReference>
<dbReference type="EMBL" id="SNWP01000010">
    <property type="protein sequence ID" value="TDO28538.1"/>
    <property type="molecule type" value="Genomic_DNA"/>
</dbReference>
<evidence type="ECO:0000313" key="1">
    <source>
        <dbReference type="EMBL" id="TDO28538.1"/>
    </source>
</evidence>
<comment type="caution">
    <text evidence="1">The sequence shown here is derived from an EMBL/GenBank/DDBJ whole genome shotgun (WGS) entry which is preliminary data.</text>
</comment>
<dbReference type="InterPro" id="IPR023198">
    <property type="entry name" value="PGP-like_dom2"/>
</dbReference>
<dbReference type="Pfam" id="PF00702">
    <property type="entry name" value="Hydrolase"/>
    <property type="match status" value="1"/>
</dbReference>
<keyword evidence="2" id="KW-1185">Reference proteome</keyword>
<gene>
    <name evidence="1" type="ORF">BC659_0604</name>
</gene>
<dbReference type="InterPro" id="IPR036412">
    <property type="entry name" value="HAD-like_sf"/>
</dbReference>
<reference evidence="1 2" key="1">
    <citation type="submission" date="2019-03" db="EMBL/GenBank/DDBJ databases">
        <title>Genomic Encyclopedia of Archaeal and Bacterial Type Strains, Phase II (KMG-II): from individual species to whole genera.</title>
        <authorList>
            <person name="Goeker M."/>
        </authorList>
    </citation>
    <scope>NUCLEOTIDE SEQUENCE [LARGE SCALE GENOMIC DNA]</scope>
    <source>
        <strain evidence="1 2">DSM 28323</strain>
    </source>
</reference>
<dbReference type="SFLD" id="SFLDG01129">
    <property type="entry name" value="C1.5:_HAD__Beta-PGM__Phosphata"/>
    <property type="match status" value="1"/>
</dbReference>
<dbReference type="OrthoDB" id="9797743at2"/>
<name>A0A4V3C555_9BACT</name>
<dbReference type="Proteomes" id="UP000295741">
    <property type="component" value="Unassembled WGS sequence"/>
</dbReference>
<proteinExistence type="predicted"/>
<dbReference type="NCBIfam" id="TIGR01509">
    <property type="entry name" value="HAD-SF-IA-v3"/>
    <property type="match status" value="1"/>
</dbReference>
<dbReference type="InterPro" id="IPR023214">
    <property type="entry name" value="HAD_sf"/>
</dbReference>
<dbReference type="SUPFAM" id="SSF56784">
    <property type="entry name" value="HAD-like"/>
    <property type="match status" value="1"/>
</dbReference>
<dbReference type="SFLD" id="SFLDG01135">
    <property type="entry name" value="C1.5.6:_HAD__Beta-PGM__Phospha"/>
    <property type="match status" value="1"/>
</dbReference>